<reference evidence="2" key="1">
    <citation type="submission" date="2023-03" db="EMBL/GenBank/DDBJ databases">
        <title>Massive genome expansion in bonnet fungi (Mycena s.s.) driven by repeated elements and novel gene families across ecological guilds.</title>
        <authorList>
            <consortium name="Lawrence Berkeley National Laboratory"/>
            <person name="Harder C.B."/>
            <person name="Miyauchi S."/>
            <person name="Viragh M."/>
            <person name="Kuo A."/>
            <person name="Thoen E."/>
            <person name="Andreopoulos B."/>
            <person name="Lu D."/>
            <person name="Skrede I."/>
            <person name="Drula E."/>
            <person name="Henrissat B."/>
            <person name="Morin E."/>
            <person name="Kohler A."/>
            <person name="Barry K."/>
            <person name="LaButti K."/>
            <person name="Morin E."/>
            <person name="Salamov A."/>
            <person name="Lipzen A."/>
            <person name="Mereny Z."/>
            <person name="Hegedus B."/>
            <person name="Baldrian P."/>
            <person name="Stursova M."/>
            <person name="Weitz H."/>
            <person name="Taylor A."/>
            <person name="Grigoriev I.V."/>
            <person name="Nagy L.G."/>
            <person name="Martin F."/>
            <person name="Kauserud H."/>
        </authorList>
    </citation>
    <scope>NUCLEOTIDE SEQUENCE</scope>
    <source>
        <strain evidence="2">CBHHK182m</strain>
    </source>
</reference>
<dbReference type="Gene3D" id="3.40.50.300">
    <property type="entry name" value="P-loop containing nucleotide triphosphate hydrolases"/>
    <property type="match status" value="1"/>
</dbReference>
<comment type="caution">
    <text evidence="2">The sequence shown here is derived from an EMBL/GenBank/DDBJ whole genome shotgun (WGS) entry which is preliminary data.</text>
</comment>
<evidence type="ECO:0000313" key="3">
    <source>
        <dbReference type="Proteomes" id="UP001215598"/>
    </source>
</evidence>
<dbReference type="InterPro" id="IPR027417">
    <property type="entry name" value="P-loop_NTPase"/>
</dbReference>
<dbReference type="Pfam" id="PF22942">
    <property type="entry name" value="DUF7025"/>
    <property type="match status" value="1"/>
</dbReference>
<dbReference type="InterPro" id="IPR003593">
    <property type="entry name" value="AAA+_ATPase"/>
</dbReference>
<keyword evidence="3" id="KW-1185">Reference proteome</keyword>
<dbReference type="PANTHER" id="PTHR46411:SF3">
    <property type="entry name" value="AAA+ ATPASE DOMAIN-CONTAINING PROTEIN"/>
    <property type="match status" value="1"/>
</dbReference>
<dbReference type="GO" id="GO:0016887">
    <property type="term" value="F:ATP hydrolysis activity"/>
    <property type="evidence" value="ECO:0007669"/>
    <property type="project" value="InterPro"/>
</dbReference>
<sequence length="607" mass="70202">MAEPSDITHDEKKTPDELFKKRVAQFDYYYDMRTFSYRLRKSVKQKKDQKNKYAIVIRRLIDERGQFRGTALDIKSADLCNVLLDINEGVEDSELSRREPTTTEEVMYYSYPGLLKRLALEEEKEEKNEPLIRDIQAGIFYVDEYLGEKRKDVEKMVSQREISWDALWALFFPNSFVYSYHSLTDQDTVLIVRRSGYDTRMSDRTKYLKVVCDIIKDDGREFGFARHVFEIDEYRGTRPIANLPVFPLRYHDANEAIYARAVELGKRCMQLPTHSYHELSGRAFRNDTEQIFVNGRVMISALAYARFYSTPSETDSQTREKLVERLSRETTEVHTALKRDSLTDDQYAICSPILRGFAFDLKTWGSFPLTRLRDVDWNEAAFEGLVLGPKQKKLIHSLVRQHIKRETNFDDIIKGKGQGLIGLLAGTPGCGKTLTAEAVAEVTHRPLYALSAGELGITPSSVESKLDSVLQLAQMWNAVLLLDEAEVFLTKRNVTDLQRNALVSIFLRLLEYYQGILILTTNMPEQCDHAFESRIHFSVNYPELDSTARRIIWTMFFKRACIDILEEDLDRLAAHEINGRQVRFLHIFNLHNISNCSSRSRMHSAAL</sequence>
<dbReference type="EMBL" id="JARKIB010000024">
    <property type="protein sequence ID" value="KAJ7766247.1"/>
    <property type="molecule type" value="Genomic_DNA"/>
</dbReference>
<protein>
    <submittedName>
        <fullName evidence="2">P-loop containing nucleoside triphosphate hydrolase protein</fullName>
    </submittedName>
</protein>
<dbReference type="PANTHER" id="PTHR46411">
    <property type="entry name" value="FAMILY ATPASE, PUTATIVE-RELATED"/>
    <property type="match status" value="1"/>
</dbReference>
<gene>
    <name evidence="2" type="ORF">B0H16DRAFT_1523466</name>
</gene>
<evidence type="ECO:0000259" key="1">
    <source>
        <dbReference type="SMART" id="SM00382"/>
    </source>
</evidence>
<name>A0AAD7NMD4_9AGAR</name>
<dbReference type="AlphaFoldDB" id="A0AAD7NMD4"/>
<dbReference type="SMART" id="SM00382">
    <property type="entry name" value="AAA"/>
    <property type="match status" value="1"/>
</dbReference>
<proteinExistence type="predicted"/>
<organism evidence="2 3">
    <name type="scientific">Mycena metata</name>
    <dbReference type="NCBI Taxonomy" id="1033252"/>
    <lineage>
        <taxon>Eukaryota</taxon>
        <taxon>Fungi</taxon>
        <taxon>Dikarya</taxon>
        <taxon>Basidiomycota</taxon>
        <taxon>Agaricomycotina</taxon>
        <taxon>Agaricomycetes</taxon>
        <taxon>Agaricomycetidae</taxon>
        <taxon>Agaricales</taxon>
        <taxon>Marasmiineae</taxon>
        <taxon>Mycenaceae</taxon>
        <taxon>Mycena</taxon>
    </lineage>
</organism>
<evidence type="ECO:0000313" key="2">
    <source>
        <dbReference type="EMBL" id="KAJ7766247.1"/>
    </source>
</evidence>
<dbReference type="InterPro" id="IPR003959">
    <property type="entry name" value="ATPase_AAA_core"/>
</dbReference>
<keyword evidence="2" id="KW-0378">Hydrolase</keyword>
<feature type="domain" description="AAA+ ATPase" evidence="1">
    <location>
        <begin position="418"/>
        <end position="545"/>
    </location>
</feature>
<dbReference type="Proteomes" id="UP001215598">
    <property type="component" value="Unassembled WGS sequence"/>
</dbReference>
<dbReference type="Pfam" id="PF00004">
    <property type="entry name" value="AAA"/>
    <property type="match status" value="1"/>
</dbReference>
<accession>A0AAD7NMD4</accession>
<dbReference type="InterPro" id="IPR054289">
    <property type="entry name" value="DUF7025"/>
</dbReference>
<dbReference type="GO" id="GO:0005524">
    <property type="term" value="F:ATP binding"/>
    <property type="evidence" value="ECO:0007669"/>
    <property type="project" value="InterPro"/>
</dbReference>
<dbReference type="SUPFAM" id="SSF52540">
    <property type="entry name" value="P-loop containing nucleoside triphosphate hydrolases"/>
    <property type="match status" value="1"/>
</dbReference>